<dbReference type="InterPro" id="IPR029058">
    <property type="entry name" value="AB_hydrolase_fold"/>
</dbReference>
<name>A0A852T710_9BACI</name>
<dbReference type="EMBL" id="JACCBX010000002">
    <property type="protein sequence ID" value="NYE04433.1"/>
    <property type="molecule type" value="Genomic_DNA"/>
</dbReference>
<gene>
    <name evidence="4" type="ORF">F4694_001177</name>
</gene>
<accession>A0A852T710</accession>
<dbReference type="PRINTS" id="PR00793">
    <property type="entry name" value="PROAMNOPTASE"/>
</dbReference>
<evidence type="ECO:0000259" key="3">
    <source>
        <dbReference type="Pfam" id="PF00561"/>
    </source>
</evidence>
<dbReference type="GO" id="GO:0006508">
    <property type="term" value="P:proteolysis"/>
    <property type="evidence" value="ECO:0007669"/>
    <property type="project" value="InterPro"/>
</dbReference>
<protein>
    <submittedName>
        <fullName evidence="4">Pimeloyl-ACP methyl ester carboxylesterase</fullName>
    </submittedName>
</protein>
<evidence type="ECO:0000256" key="2">
    <source>
        <dbReference type="ARBA" id="ARBA00022801"/>
    </source>
</evidence>
<reference evidence="5" key="2">
    <citation type="submission" date="2020-08" db="EMBL/GenBank/DDBJ databases">
        <title>The Agave Microbiome: Exploring the role of microbial communities in plant adaptations to desert environments.</title>
        <authorList>
            <person name="Partida-Martinez L.P."/>
        </authorList>
    </citation>
    <scope>NUCLEOTIDE SEQUENCE [LARGE SCALE GENOMIC DNA]</scope>
    <source>
        <strain evidence="5">AT2.8</strain>
    </source>
</reference>
<keyword evidence="2" id="KW-0378">Hydrolase</keyword>
<dbReference type="InterPro" id="IPR000073">
    <property type="entry name" value="AB_hydrolase_1"/>
</dbReference>
<evidence type="ECO:0000313" key="5">
    <source>
        <dbReference type="Proteomes" id="UP000548423"/>
    </source>
</evidence>
<dbReference type="GO" id="GO:0004177">
    <property type="term" value="F:aminopeptidase activity"/>
    <property type="evidence" value="ECO:0007669"/>
    <property type="project" value="UniProtKB-EC"/>
</dbReference>
<evidence type="ECO:0000256" key="1">
    <source>
        <dbReference type="ARBA" id="ARBA00010088"/>
    </source>
</evidence>
<dbReference type="Gene3D" id="3.40.50.1820">
    <property type="entry name" value="alpha/beta hydrolase"/>
    <property type="match status" value="1"/>
</dbReference>
<dbReference type="PANTHER" id="PTHR43798">
    <property type="entry name" value="MONOACYLGLYCEROL LIPASE"/>
    <property type="match status" value="1"/>
</dbReference>
<dbReference type="GO" id="GO:0016020">
    <property type="term" value="C:membrane"/>
    <property type="evidence" value="ECO:0007669"/>
    <property type="project" value="TreeGrafter"/>
</dbReference>
<comment type="similarity">
    <text evidence="1">Belongs to the peptidase S33 family.</text>
</comment>
<dbReference type="Pfam" id="PF00561">
    <property type="entry name" value="Abhydrolase_1"/>
    <property type="match status" value="1"/>
</dbReference>
<feature type="domain" description="AB hydrolase-1" evidence="3">
    <location>
        <begin position="24"/>
        <end position="268"/>
    </location>
</feature>
<sequence length="291" mass="33766">MKNYILELDGKKVNYYTEGDPEKPLIVCLHGLAGSAAYSFTNLSQQLSKFFHLLLIDQPGHGKSTSFNREEDYLFSNLATWYEKVFTSLIDQPFYLLGHSWGADVALQYAKFFPEKVKGVILLDGAYTFPEFQEEMTFSTAYNGWESYMANAEYNTWEDVLNEYRTYTKRWNQSIEHSVNSIFAKNNQRYELIASKFTVLSIIKAFFEEPFSTAYPNIQSPLLLLHATEPEELHAAREKGIAQLRKDIKNVTIIPFEEAGHMIQWDQPEKVCAEIVRWINNNEENYLNLSK</sequence>
<comment type="caution">
    <text evidence="4">The sequence shown here is derived from an EMBL/GenBank/DDBJ whole genome shotgun (WGS) entry which is preliminary data.</text>
</comment>
<dbReference type="InterPro" id="IPR050266">
    <property type="entry name" value="AB_hydrolase_sf"/>
</dbReference>
<dbReference type="PRINTS" id="PR00111">
    <property type="entry name" value="ABHYDROLASE"/>
</dbReference>
<reference evidence="5" key="1">
    <citation type="submission" date="2020-07" db="EMBL/GenBank/DDBJ databases">
        <authorList>
            <person name="Partida-Martinez L."/>
            <person name="Huntemann M."/>
            <person name="Clum A."/>
            <person name="Wang J."/>
            <person name="Palaniappan K."/>
            <person name="Ritter S."/>
            <person name="Chen I.-M."/>
            <person name="Stamatis D."/>
            <person name="Reddy T."/>
            <person name="O'Malley R."/>
            <person name="Daum C."/>
            <person name="Shapiro N."/>
            <person name="Ivanova N."/>
            <person name="Kyrpides N."/>
            <person name="Woyke T."/>
        </authorList>
    </citation>
    <scope>NUCLEOTIDE SEQUENCE [LARGE SCALE GENOMIC DNA]</scope>
    <source>
        <strain evidence="5">AT2.8</strain>
    </source>
</reference>
<dbReference type="PANTHER" id="PTHR43798:SF31">
    <property type="entry name" value="AB HYDROLASE SUPERFAMILY PROTEIN YCLE"/>
    <property type="match status" value="1"/>
</dbReference>
<dbReference type="AlphaFoldDB" id="A0A852T710"/>
<proteinExistence type="inferred from homology"/>
<dbReference type="SUPFAM" id="SSF53474">
    <property type="entry name" value="alpha/beta-Hydrolases"/>
    <property type="match status" value="1"/>
</dbReference>
<dbReference type="InterPro" id="IPR002410">
    <property type="entry name" value="Peptidase_S33"/>
</dbReference>
<dbReference type="Proteomes" id="UP000548423">
    <property type="component" value="Unassembled WGS sequence"/>
</dbReference>
<evidence type="ECO:0000313" key="4">
    <source>
        <dbReference type="EMBL" id="NYE04433.1"/>
    </source>
</evidence>
<organism evidence="4 5">
    <name type="scientific">Neobacillus niacini</name>
    <dbReference type="NCBI Taxonomy" id="86668"/>
    <lineage>
        <taxon>Bacteria</taxon>
        <taxon>Bacillati</taxon>
        <taxon>Bacillota</taxon>
        <taxon>Bacilli</taxon>
        <taxon>Bacillales</taxon>
        <taxon>Bacillaceae</taxon>
        <taxon>Neobacillus</taxon>
    </lineage>
</organism>